<name>A0A9Q0QC99_SALVM</name>
<sequence length="128" mass="14422">MSTERHVAHLFRGFNALILRGELTGRQAAQEAPFSERFKELMWVCDTSFPKQLVQSQMLEVPRSGGLLVTGSLTPVHNFKVTLSRYKVIITDPTAMDTVILHCVSPVISARHSRLFSKPARWTDLTGR</sequence>
<dbReference type="AlphaFoldDB" id="A0A9Q0QC99"/>
<dbReference type="Proteomes" id="UP001151529">
    <property type="component" value="Chromosome 3"/>
</dbReference>
<protein>
    <submittedName>
        <fullName evidence="1">Uncharacterized protein</fullName>
    </submittedName>
</protein>
<comment type="caution">
    <text evidence="1">The sequence shown here is derived from an EMBL/GenBank/DDBJ whole genome shotgun (WGS) entry which is preliminary data.</text>
</comment>
<dbReference type="EMBL" id="JAPFFL010000009">
    <property type="protein sequence ID" value="KAJ6703731.1"/>
    <property type="molecule type" value="Genomic_DNA"/>
</dbReference>
<evidence type="ECO:0000313" key="1">
    <source>
        <dbReference type="EMBL" id="KAJ6703731.1"/>
    </source>
</evidence>
<keyword evidence="2" id="KW-1185">Reference proteome</keyword>
<organism evidence="1 2">
    <name type="scientific">Salix viminalis</name>
    <name type="common">Common osier</name>
    <name type="synonym">Basket willow</name>
    <dbReference type="NCBI Taxonomy" id="40686"/>
    <lineage>
        <taxon>Eukaryota</taxon>
        <taxon>Viridiplantae</taxon>
        <taxon>Streptophyta</taxon>
        <taxon>Embryophyta</taxon>
        <taxon>Tracheophyta</taxon>
        <taxon>Spermatophyta</taxon>
        <taxon>Magnoliopsida</taxon>
        <taxon>eudicotyledons</taxon>
        <taxon>Gunneridae</taxon>
        <taxon>Pentapetalae</taxon>
        <taxon>rosids</taxon>
        <taxon>fabids</taxon>
        <taxon>Malpighiales</taxon>
        <taxon>Salicaceae</taxon>
        <taxon>Saliceae</taxon>
        <taxon>Salix</taxon>
    </lineage>
</organism>
<proteinExistence type="predicted"/>
<accession>A0A9Q0QC99</accession>
<reference evidence="1" key="2">
    <citation type="journal article" date="2023" name="Int. J. Mol. Sci.">
        <title>De Novo Assembly and Annotation of 11 Diverse Shrub Willow (Salix) Genomes Reveals Novel Gene Organization in Sex-Linked Regions.</title>
        <authorList>
            <person name="Hyden B."/>
            <person name="Feng K."/>
            <person name="Yates T.B."/>
            <person name="Jawdy S."/>
            <person name="Cereghino C."/>
            <person name="Smart L.B."/>
            <person name="Muchero W."/>
        </authorList>
    </citation>
    <scope>NUCLEOTIDE SEQUENCE [LARGE SCALE GENOMIC DNA]</scope>
    <source>
        <tissue evidence="1">Shoot tip</tissue>
    </source>
</reference>
<gene>
    <name evidence="1" type="ORF">OIU85_029641</name>
</gene>
<evidence type="ECO:0000313" key="2">
    <source>
        <dbReference type="Proteomes" id="UP001151529"/>
    </source>
</evidence>
<reference evidence="1" key="1">
    <citation type="submission" date="2022-11" db="EMBL/GenBank/DDBJ databases">
        <authorList>
            <person name="Hyden B.L."/>
            <person name="Feng K."/>
            <person name="Yates T."/>
            <person name="Jawdy S."/>
            <person name="Smart L.B."/>
            <person name="Muchero W."/>
        </authorList>
    </citation>
    <scope>NUCLEOTIDE SEQUENCE</scope>
    <source>
        <tissue evidence="1">Shoot tip</tissue>
    </source>
</reference>